<name>A0A2V3IPG5_9FLOR</name>
<sequence length="49" mass="5676">MESSESRIFNDLEILVKLIDISFCMAVQGTDVQTICDISTKYFDDFEHK</sequence>
<evidence type="ECO:0000313" key="1">
    <source>
        <dbReference type="EMBL" id="PXF43954.1"/>
    </source>
</evidence>
<protein>
    <submittedName>
        <fullName evidence="1">Uncharacterized protein</fullName>
    </submittedName>
</protein>
<dbReference type="AlphaFoldDB" id="A0A2V3IPG5"/>
<keyword evidence="2" id="KW-1185">Reference proteome</keyword>
<dbReference type="OrthoDB" id="438440at2759"/>
<evidence type="ECO:0000313" key="2">
    <source>
        <dbReference type="Proteomes" id="UP000247409"/>
    </source>
</evidence>
<reference evidence="1 2" key="1">
    <citation type="journal article" date="2018" name="Mol. Biol. Evol.">
        <title>Analysis of the draft genome of the red seaweed Gracilariopsis chorda provides insights into genome size evolution in Rhodophyta.</title>
        <authorList>
            <person name="Lee J."/>
            <person name="Yang E.C."/>
            <person name="Graf L."/>
            <person name="Yang J.H."/>
            <person name="Qiu H."/>
            <person name="Zel Zion U."/>
            <person name="Chan C.X."/>
            <person name="Stephens T.G."/>
            <person name="Weber A.P.M."/>
            <person name="Boo G.H."/>
            <person name="Boo S.M."/>
            <person name="Kim K.M."/>
            <person name="Shin Y."/>
            <person name="Jung M."/>
            <person name="Lee S.J."/>
            <person name="Yim H.S."/>
            <person name="Lee J.H."/>
            <person name="Bhattacharya D."/>
            <person name="Yoon H.S."/>
        </authorList>
    </citation>
    <scope>NUCLEOTIDE SEQUENCE [LARGE SCALE GENOMIC DNA]</scope>
    <source>
        <strain evidence="1 2">SKKU-2015</strain>
        <tissue evidence="1">Whole body</tissue>
    </source>
</reference>
<proteinExistence type="predicted"/>
<comment type="caution">
    <text evidence="1">The sequence shown here is derived from an EMBL/GenBank/DDBJ whole genome shotgun (WGS) entry which is preliminary data.</text>
</comment>
<organism evidence="1 2">
    <name type="scientific">Gracilariopsis chorda</name>
    <dbReference type="NCBI Taxonomy" id="448386"/>
    <lineage>
        <taxon>Eukaryota</taxon>
        <taxon>Rhodophyta</taxon>
        <taxon>Florideophyceae</taxon>
        <taxon>Rhodymeniophycidae</taxon>
        <taxon>Gracilariales</taxon>
        <taxon>Gracilariaceae</taxon>
        <taxon>Gracilariopsis</taxon>
    </lineage>
</organism>
<accession>A0A2V3IPG5</accession>
<dbReference type="Proteomes" id="UP000247409">
    <property type="component" value="Unassembled WGS sequence"/>
</dbReference>
<gene>
    <name evidence="1" type="ORF">BWQ96_06264</name>
</gene>
<dbReference type="EMBL" id="NBIV01000106">
    <property type="protein sequence ID" value="PXF43954.1"/>
    <property type="molecule type" value="Genomic_DNA"/>
</dbReference>